<evidence type="ECO:0000256" key="1">
    <source>
        <dbReference type="SAM" id="Coils"/>
    </source>
</evidence>
<sequence>MKLALEGMPAYKKMWLRFLSLGLIPSIYSIIAFGYIGIPTNIQEMVRHRLPSDFRAKLLDFWVLEEWFTALFISAFICAIWGGLGGHVTRSILKTTYHRLKRENEQLQEDNQQLHEKSNSKTINCYDLFSRYIFNNYFSKFVLTSNERISLYKMDMDLFLCVGRYSDNEVYRTRPNRLYPRNIGCIEKIWQTGYFADVNPYSPEDDLPNWKMHNITEFSIDNETLDNIKMKSRALQGFRIQNNQKKTVAVLVFESINADGLKLSKIKRAMTDREKQNLCHLLESLENHMPSLEIASSEGF</sequence>
<protein>
    <submittedName>
        <fullName evidence="3">Uncharacterized protein</fullName>
    </submittedName>
</protein>
<dbReference type="AlphaFoldDB" id="A0A2T3HVU0"/>
<gene>
    <name evidence="3" type="ORF">C0W81_13700</name>
</gene>
<accession>A0A2T3HVU0</accession>
<comment type="caution">
    <text evidence="3">The sequence shown here is derived from an EMBL/GenBank/DDBJ whole genome shotgun (WGS) entry which is preliminary data.</text>
</comment>
<reference evidence="3 4" key="1">
    <citation type="submission" date="2018-03" db="EMBL/GenBank/DDBJ databases">
        <title>Whole genome sequencing of Histamine producing bacteria.</title>
        <authorList>
            <person name="Butler K."/>
        </authorList>
    </citation>
    <scope>NUCLEOTIDE SEQUENCE [LARGE SCALE GENOMIC DNA]</scope>
    <source>
        <strain evidence="3 4">DSM 23343</strain>
    </source>
</reference>
<evidence type="ECO:0000256" key="2">
    <source>
        <dbReference type="SAM" id="Phobius"/>
    </source>
</evidence>
<proteinExistence type="predicted"/>
<dbReference type="RefSeq" id="WP_060999755.1">
    <property type="nucleotide sequence ID" value="NZ_LNQZ01000025.1"/>
</dbReference>
<dbReference type="EMBL" id="PYLY01000029">
    <property type="protein sequence ID" value="PSU02759.1"/>
    <property type="molecule type" value="Genomic_DNA"/>
</dbReference>
<feature type="transmembrane region" description="Helical" evidence="2">
    <location>
        <begin position="59"/>
        <end position="84"/>
    </location>
</feature>
<keyword evidence="2" id="KW-1133">Transmembrane helix</keyword>
<keyword evidence="2" id="KW-0812">Transmembrane</keyword>
<evidence type="ECO:0000313" key="3">
    <source>
        <dbReference type="EMBL" id="PSU02759.1"/>
    </source>
</evidence>
<dbReference type="OrthoDB" id="7057164at2"/>
<keyword evidence="1" id="KW-0175">Coiled coil</keyword>
<dbReference type="Proteomes" id="UP000241858">
    <property type="component" value="Unassembled WGS sequence"/>
</dbReference>
<name>A0A2T3HVU0_9GAMM</name>
<organism evidence="3 4">
    <name type="scientific">Photobacterium aquimaris</name>
    <dbReference type="NCBI Taxonomy" id="512643"/>
    <lineage>
        <taxon>Bacteria</taxon>
        <taxon>Pseudomonadati</taxon>
        <taxon>Pseudomonadota</taxon>
        <taxon>Gammaproteobacteria</taxon>
        <taxon>Vibrionales</taxon>
        <taxon>Vibrionaceae</taxon>
        <taxon>Photobacterium</taxon>
    </lineage>
</organism>
<keyword evidence="2" id="KW-0472">Membrane</keyword>
<feature type="transmembrane region" description="Helical" evidence="2">
    <location>
        <begin position="15"/>
        <end position="38"/>
    </location>
</feature>
<feature type="coiled-coil region" evidence="1">
    <location>
        <begin position="90"/>
        <end position="124"/>
    </location>
</feature>
<evidence type="ECO:0000313" key="4">
    <source>
        <dbReference type="Proteomes" id="UP000241858"/>
    </source>
</evidence>